<reference evidence="1" key="1">
    <citation type="submission" date="2018-11" db="EMBL/GenBank/DDBJ databases">
        <authorList>
            <person name="Onetto C."/>
        </authorList>
    </citation>
    <scope>NUCLEOTIDE SEQUENCE [LARGE SCALE GENOMIC DNA]</scope>
</reference>
<proteinExistence type="predicted"/>
<dbReference type="Proteomes" id="UP000326641">
    <property type="component" value="Unassembled WGS sequence"/>
</dbReference>
<dbReference type="AlphaFoldDB" id="A0A564WIF1"/>
<gene>
    <name evidence="1" type="ORF">DF3PA_80029</name>
</gene>
<dbReference type="InterPro" id="IPR012036">
    <property type="entry name" value="Phage_Mu_Gp28"/>
</dbReference>
<name>A0A564WIF1_9PROT</name>
<dbReference type="PIRSF" id="PIRSF007056">
    <property type="entry name" value="UCP007056"/>
    <property type="match status" value="1"/>
</dbReference>
<dbReference type="Gene3D" id="3.40.50.300">
    <property type="entry name" value="P-loop containing nucleotide triphosphate hydrolases"/>
    <property type="match status" value="1"/>
</dbReference>
<dbReference type="EMBL" id="UXAT02000053">
    <property type="protein sequence ID" value="VUX47869.1"/>
    <property type="molecule type" value="Genomic_DNA"/>
</dbReference>
<dbReference type="InterPro" id="IPR027417">
    <property type="entry name" value="P-loop_NTPase"/>
</dbReference>
<dbReference type="Gene3D" id="3.30.420.240">
    <property type="match status" value="1"/>
</dbReference>
<keyword evidence="2" id="KW-1185">Reference proteome</keyword>
<evidence type="ECO:0000313" key="2">
    <source>
        <dbReference type="Proteomes" id="UP000326641"/>
    </source>
</evidence>
<organism evidence="1 2">
    <name type="scientific">Candidatus Defluviicoccus seviourii</name>
    <dbReference type="NCBI Taxonomy" id="2565273"/>
    <lineage>
        <taxon>Bacteria</taxon>
        <taxon>Pseudomonadati</taxon>
        <taxon>Pseudomonadota</taxon>
        <taxon>Alphaproteobacteria</taxon>
        <taxon>Rhodospirillales</taxon>
        <taxon>Rhodospirillaceae</taxon>
        <taxon>Defluviicoccus</taxon>
    </lineage>
</organism>
<protein>
    <submittedName>
        <fullName evidence="1">Mu-like prophage FluMu protein gp28</fullName>
    </submittedName>
</protein>
<accession>A0A564WIF1</accession>
<comment type="caution">
    <text evidence="1">The sequence shown here is derived from an EMBL/GenBank/DDBJ whole genome shotgun (WGS) entry which is preliminary data.</text>
</comment>
<sequence length="529" mass="57669">MTAHLPDALAGQPLPAVLLPYQQAAVRALADHPVVVWEKSRRIGATWGIAAAAVLTAGAARAAGGMDVLYIGYSEDMTREFIDACAMWARAISLAATAVEETLFATDARDIKAFRIVFASRYEILALSSRPRNLRGKQGLVILDEAAFHDDLSGLLAAATPLLIWGGRVLVLSSHNGEGSAFNQLVTDIRSGRVPYHLLTTTFSDALADGLYRRICLVTGRPWSEAAEAAWEAEIRAQQRDPAQELDCIPQSSSGTVLPGTLIEARQEGAIPVLRFAGAAGMTVLPAADREAAVRAWWERSVRPALLAAPQDCPTWVGVDFGRQSDLTVIWPLQVGRDMRRRPPCVIELRTVPWEQQRQILWWTLDALPRLSGGALDAAGIGAVLAEETAQRYGLTLWTRVGIDQGWQAWYRDHMPRLIAAFEDDMTRIPRDRDIYDDHRALQRVNGIIQPPPARTRTASGERHADAAIAHALAFVASALVGVPIGYRAAGHERPACAPWPWAIGGWGMRGLATPLTMARPTAGQTPWR</sequence>
<evidence type="ECO:0000313" key="1">
    <source>
        <dbReference type="EMBL" id="VUX47869.1"/>
    </source>
</evidence>